<dbReference type="AlphaFoldDB" id="A6FZT7"/>
<sequence>MAQPDPYLSHWADHAAARTIAAHPEAELYTVAAGITPSGVVHVGNFREIITVDLVARALRDRLGEQGKKVRFIYSWDDFDVFRKVPKGMPQQDMLTDNLRRSIADVPDPYGELDSYASNNIAALERSIEPLGIDCEFIRQSKRYRAGAYAEGIRKALQNTAAIKAILDQYRREPLPESWLPIAGFDPETGRDDLSFTWDPEENEGWTVRYRVESTGREGAFDLREGGDVKLLWRIDWPMRWAEEQVMFEPGGKDHSSEGGSYDTAKQIVDQVYGGWAPAYVAYDFVSIKGMGGKISSSSGNVVTVETCLRVYEPKMLRWLFAAYRPNTEFAISFDLDVLKLYEDYDRAVRLAHEALDGGRKDKKRTVARRTLDLADPAGERIEAGTTPPFQPSFRPLSVILQIYDGDIDRARSHYEATGELNTERERALFDQRARCVWNWIEDHAPESFRYRIRREPIRRSLEGEAKVALERLVTALKANPSASEAELIPVMKTLFEGLELGPKQFFPVVYDLILDREKGPKLTSLMTVMGIERAIGLLEGGL</sequence>
<dbReference type="GO" id="GO:0006430">
    <property type="term" value="P:lysyl-tRNA aminoacylation"/>
    <property type="evidence" value="ECO:0007669"/>
    <property type="project" value="UniProtKB-UniRule"/>
</dbReference>
<dbReference type="GO" id="GO:0004824">
    <property type="term" value="F:lysine-tRNA ligase activity"/>
    <property type="evidence" value="ECO:0007669"/>
    <property type="project" value="UniProtKB-UniRule"/>
</dbReference>
<dbReference type="PANTHER" id="PTHR37940">
    <property type="entry name" value="LYSINE--TRNA LIGASE"/>
    <property type="match status" value="1"/>
</dbReference>
<dbReference type="EC" id="6.1.1.6" evidence="10"/>
<dbReference type="PROSITE" id="PS00178">
    <property type="entry name" value="AA_TRNA_LIGASE_I"/>
    <property type="match status" value="1"/>
</dbReference>
<evidence type="ECO:0000256" key="5">
    <source>
        <dbReference type="ARBA" id="ARBA00022741"/>
    </source>
</evidence>
<dbReference type="RefSeq" id="WP_006969986.1">
    <property type="nucleotide sequence ID" value="NZ_ABCS01000007.1"/>
</dbReference>
<dbReference type="GO" id="GO:0000049">
    <property type="term" value="F:tRNA binding"/>
    <property type="evidence" value="ECO:0007669"/>
    <property type="project" value="InterPro"/>
</dbReference>
<keyword evidence="8 10" id="KW-0030">Aminoacyl-tRNA synthetase</keyword>
<keyword evidence="12" id="KW-1185">Reference proteome</keyword>
<evidence type="ECO:0000313" key="12">
    <source>
        <dbReference type="Proteomes" id="UP000005801"/>
    </source>
</evidence>
<comment type="subcellular location">
    <subcellularLocation>
        <location evidence="1 10">Cytoplasm</location>
    </subcellularLocation>
</comment>
<dbReference type="PANTHER" id="PTHR37940:SF1">
    <property type="entry name" value="LYSINE--TRNA LIGASE"/>
    <property type="match status" value="1"/>
</dbReference>
<dbReference type="OrthoDB" id="9803151at2"/>
<evidence type="ECO:0000256" key="2">
    <source>
        <dbReference type="ARBA" id="ARBA00005594"/>
    </source>
</evidence>
<dbReference type="Proteomes" id="UP000005801">
    <property type="component" value="Unassembled WGS sequence"/>
</dbReference>
<dbReference type="GO" id="GO:0005737">
    <property type="term" value="C:cytoplasm"/>
    <property type="evidence" value="ECO:0007669"/>
    <property type="project" value="UniProtKB-SubCell"/>
</dbReference>
<evidence type="ECO:0000256" key="9">
    <source>
        <dbReference type="ARBA" id="ARBA00048573"/>
    </source>
</evidence>
<keyword evidence="4 10" id="KW-0436">Ligase</keyword>
<reference evidence="11 12" key="1">
    <citation type="submission" date="2007-06" db="EMBL/GenBank/DDBJ databases">
        <authorList>
            <person name="Shimkets L."/>
            <person name="Ferriera S."/>
            <person name="Johnson J."/>
            <person name="Kravitz S."/>
            <person name="Beeson K."/>
            <person name="Sutton G."/>
            <person name="Rogers Y.-H."/>
            <person name="Friedman R."/>
            <person name="Frazier M."/>
            <person name="Venter J.C."/>
        </authorList>
    </citation>
    <scope>NUCLEOTIDE SEQUENCE [LARGE SCALE GENOMIC DNA]</scope>
    <source>
        <strain evidence="11 12">SIR-1</strain>
    </source>
</reference>
<comment type="caution">
    <text evidence="10">Lacks conserved residue(s) required for the propagation of feature annotation.</text>
</comment>
<dbReference type="Gene3D" id="6.10.20.10">
    <property type="entry name" value="Lysine tRNA ligase, stem contact fold domain"/>
    <property type="match status" value="1"/>
</dbReference>
<dbReference type="InterPro" id="IPR002904">
    <property type="entry name" value="Lys-tRNA-ligase"/>
</dbReference>
<dbReference type="EMBL" id="ABCS01000007">
    <property type="protein sequence ID" value="EDM80893.1"/>
    <property type="molecule type" value="Genomic_DNA"/>
</dbReference>
<comment type="caution">
    <text evidence="11">The sequence shown here is derived from an EMBL/GenBank/DDBJ whole genome shotgun (WGS) entry which is preliminary data.</text>
</comment>
<feature type="short sequence motif" description="'KMSKS' region" evidence="10">
    <location>
        <begin position="294"/>
        <end position="298"/>
    </location>
</feature>
<dbReference type="InterPro" id="IPR001412">
    <property type="entry name" value="aa-tRNA-synth_I_CS"/>
</dbReference>
<dbReference type="SUPFAM" id="SSF48163">
    <property type="entry name" value="An anticodon-binding domain of class I aminoacyl-tRNA synthetases"/>
    <property type="match status" value="1"/>
</dbReference>
<comment type="similarity">
    <text evidence="2 10">Belongs to the class-I aminoacyl-tRNA synthetase family.</text>
</comment>
<dbReference type="HAMAP" id="MF_00177">
    <property type="entry name" value="Lys_tRNA_synth_class1"/>
    <property type="match status" value="1"/>
</dbReference>
<dbReference type="InterPro" id="IPR042078">
    <property type="entry name" value="Lys-tRNA-ligase_SC_fold"/>
</dbReference>
<proteinExistence type="inferred from homology"/>
<dbReference type="InterPro" id="IPR008925">
    <property type="entry name" value="aa_tRNA-synth_I_cd-bd_sf"/>
</dbReference>
<comment type="catalytic activity">
    <reaction evidence="9 10">
        <text>tRNA(Lys) + L-lysine + ATP = L-lysyl-tRNA(Lys) + AMP + diphosphate</text>
        <dbReference type="Rhea" id="RHEA:20792"/>
        <dbReference type="Rhea" id="RHEA-COMP:9696"/>
        <dbReference type="Rhea" id="RHEA-COMP:9697"/>
        <dbReference type="ChEBI" id="CHEBI:30616"/>
        <dbReference type="ChEBI" id="CHEBI:32551"/>
        <dbReference type="ChEBI" id="CHEBI:33019"/>
        <dbReference type="ChEBI" id="CHEBI:78442"/>
        <dbReference type="ChEBI" id="CHEBI:78529"/>
        <dbReference type="ChEBI" id="CHEBI:456215"/>
        <dbReference type="EC" id="6.1.1.6"/>
    </reaction>
</comment>
<dbReference type="Pfam" id="PF01921">
    <property type="entry name" value="tRNA-synt_1f"/>
    <property type="match status" value="1"/>
</dbReference>
<evidence type="ECO:0000256" key="3">
    <source>
        <dbReference type="ARBA" id="ARBA00022490"/>
    </source>
</evidence>
<dbReference type="NCBIfam" id="TIGR00467">
    <property type="entry name" value="lysS_arch"/>
    <property type="match status" value="1"/>
</dbReference>
<evidence type="ECO:0000256" key="7">
    <source>
        <dbReference type="ARBA" id="ARBA00022917"/>
    </source>
</evidence>
<name>A6FZT7_9BACT</name>
<evidence type="ECO:0000256" key="1">
    <source>
        <dbReference type="ARBA" id="ARBA00004496"/>
    </source>
</evidence>
<keyword evidence="7 10" id="KW-0648">Protein biosynthesis</keyword>
<dbReference type="InterPro" id="IPR014729">
    <property type="entry name" value="Rossmann-like_a/b/a_fold"/>
</dbReference>
<dbReference type="Gene3D" id="1.10.10.350">
    <property type="match status" value="1"/>
</dbReference>
<dbReference type="GO" id="GO:0005524">
    <property type="term" value="F:ATP binding"/>
    <property type="evidence" value="ECO:0007669"/>
    <property type="project" value="UniProtKB-UniRule"/>
</dbReference>
<dbReference type="STRING" id="391625.PPSIR1_28323"/>
<dbReference type="Gene3D" id="1.10.10.770">
    <property type="match status" value="1"/>
</dbReference>
<feature type="short sequence motif" description="'HIGH' region" evidence="10">
    <location>
        <begin position="37"/>
        <end position="45"/>
    </location>
</feature>
<gene>
    <name evidence="10" type="primary">lysS</name>
    <name evidence="11" type="ORF">PPSIR1_28323</name>
</gene>
<dbReference type="SUPFAM" id="SSF52374">
    <property type="entry name" value="Nucleotidylyl transferase"/>
    <property type="match status" value="1"/>
</dbReference>
<dbReference type="eggNOG" id="COG1384">
    <property type="taxonomic scope" value="Bacteria"/>
</dbReference>
<protein>
    <recommendedName>
        <fullName evidence="10">Lysine--tRNA ligase</fullName>
        <ecNumber evidence="10">6.1.1.6</ecNumber>
    </recommendedName>
    <alternativeName>
        <fullName evidence="10">Lysyl-tRNA synthetase</fullName>
        <shortName evidence="10">LysRS</shortName>
    </alternativeName>
</protein>
<evidence type="ECO:0000256" key="4">
    <source>
        <dbReference type="ARBA" id="ARBA00022598"/>
    </source>
</evidence>
<evidence type="ECO:0000313" key="11">
    <source>
        <dbReference type="EMBL" id="EDM80893.1"/>
    </source>
</evidence>
<organism evidence="11 12">
    <name type="scientific">Plesiocystis pacifica SIR-1</name>
    <dbReference type="NCBI Taxonomy" id="391625"/>
    <lineage>
        <taxon>Bacteria</taxon>
        <taxon>Pseudomonadati</taxon>
        <taxon>Myxococcota</taxon>
        <taxon>Polyangia</taxon>
        <taxon>Nannocystales</taxon>
        <taxon>Nannocystaceae</taxon>
        <taxon>Plesiocystis</taxon>
    </lineage>
</organism>
<evidence type="ECO:0000256" key="6">
    <source>
        <dbReference type="ARBA" id="ARBA00022840"/>
    </source>
</evidence>
<accession>A6FZT7</accession>
<evidence type="ECO:0000256" key="10">
    <source>
        <dbReference type="HAMAP-Rule" id="MF_00177"/>
    </source>
</evidence>
<dbReference type="InterPro" id="IPR020751">
    <property type="entry name" value="aa-tRNA-synth_I_codon-bd_sub2"/>
</dbReference>
<keyword evidence="6 10" id="KW-0067">ATP-binding</keyword>
<keyword evidence="3 10" id="KW-0963">Cytoplasm</keyword>
<dbReference type="Gene3D" id="3.40.50.620">
    <property type="entry name" value="HUPs"/>
    <property type="match status" value="2"/>
</dbReference>
<keyword evidence="5 10" id="KW-0547">Nucleotide-binding</keyword>
<evidence type="ECO:0000256" key="8">
    <source>
        <dbReference type="ARBA" id="ARBA00023146"/>
    </source>
</evidence>